<proteinExistence type="predicted"/>
<dbReference type="CDD" id="cd08646">
    <property type="entry name" value="FMT_core_Met-tRNA-FMT_N"/>
    <property type="match status" value="1"/>
</dbReference>
<dbReference type="Pfam" id="PF00551">
    <property type="entry name" value="Formyl_trans_N"/>
    <property type="match status" value="1"/>
</dbReference>
<dbReference type="SUPFAM" id="SSF53328">
    <property type="entry name" value="Formyltransferase"/>
    <property type="match status" value="1"/>
</dbReference>
<evidence type="ECO:0000313" key="4">
    <source>
        <dbReference type="Proteomes" id="UP000039046"/>
    </source>
</evidence>
<dbReference type="STRING" id="1531966.A0A0A1TS72"/>
<protein>
    <recommendedName>
        <fullName evidence="1">methionyl-tRNA formyltransferase</fullName>
        <ecNumber evidence="1">2.1.2.9</ecNumber>
    </recommendedName>
</protein>
<dbReference type="InterPro" id="IPR036477">
    <property type="entry name" value="Formyl_transf_N_sf"/>
</dbReference>
<dbReference type="PANTHER" id="PTHR11138:SF5">
    <property type="entry name" value="METHIONYL-TRNA FORMYLTRANSFERASE, MITOCHONDRIAL"/>
    <property type="match status" value="1"/>
</dbReference>
<dbReference type="InterPro" id="IPR002376">
    <property type="entry name" value="Formyl_transf_N"/>
</dbReference>
<dbReference type="HOGENOM" id="CLU_033347_0_2_1"/>
<organism evidence="3 4">
    <name type="scientific">[Torrubiella] hemipterigena</name>
    <dbReference type="NCBI Taxonomy" id="1531966"/>
    <lineage>
        <taxon>Eukaryota</taxon>
        <taxon>Fungi</taxon>
        <taxon>Dikarya</taxon>
        <taxon>Ascomycota</taxon>
        <taxon>Pezizomycotina</taxon>
        <taxon>Sordariomycetes</taxon>
        <taxon>Hypocreomycetidae</taxon>
        <taxon>Hypocreales</taxon>
        <taxon>Clavicipitaceae</taxon>
        <taxon>Clavicipitaceae incertae sedis</taxon>
        <taxon>'Torrubiella' clade</taxon>
    </lineage>
</organism>
<dbReference type="EC" id="2.1.2.9" evidence="1"/>
<dbReference type="GO" id="GO:0005739">
    <property type="term" value="C:mitochondrion"/>
    <property type="evidence" value="ECO:0007669"/>
    <property type="project" value="TreeGrafter"/>
</dbReference>
<dbReference type="GO" id="GO:0004479">
    <property type="term" value="F:methionyl-tRNA formyltransferase activity"/>
    <property type="evidence" value="ECO:0007669"/>
    <property type="project" value="UniProtKB-EC"/>
</dbReference>
<feature type="domain" description="Formyl transferase N-terminal" evidence="2">
    <location>
        <begin position="41"/>
        <end position="223"/>
    </location>
</feature>
<dbReference type="EMBL" id="CDHN01000006">
    <property type="protein sequence ID" value="CEJ94257.1"/>
    <property type="molecule type" value="Genomic_DNA"/>
</dbReference>
<sequence>MASRLATLPRLLVRPRHVTLYGRCSHARLFATETKQSDPLRILFCGSDAFSCASLRALHKEHTKNKALIESLEVMVLPGKKTGRGLKVVSEVPCKSLAQDLGLPIHQRPTFRDWDLPRGTNIIIAVSFGLFVPVRILQSAKYGGLNIHPSLLPDLRGPAPIHHALLNGNTHTGVSLQTLHPTTFDHGAILAQTPLPGIPIPGDTDIASLTSSLALVGAEMLVQGLRDGVHVAPQSVIEQTITSPIRHAPKVQKSEAGVNWAWAGDEWCRRRQVFGSLWTTGKVAKDGVEKRVIFTELGVVPSSDGMDAMRKVTVSVGNGLESRLDERTGDCYLPLPDGCWVRVGKVLVDGKKEQVATTGLRPFFSMA</sequence>
<dbReference type="Proteomes" id="UP000039046">
    <property type="component" value="Unassembled WGS sequence"/>
</dbReference>
<accession>A0A0A1TS72</accession>
<keyword evidence="4" id="KW-1185">Reference proteome</keyword>
<gene>
    <name evidence="3" type="ORF">VHEMI09797</name>
</gene>
<name>A0A0A1TS72_9HYPO</name>
<dbReference type="InterPro" id="IPR041711">
    <property type="entry name" value="Met-tRNA-FMT_N"/>
</dbReference>
<evidence type="ECO:0000313" key="3">
    <source>
        <dbReference type="EMBL" id="CEJ94257.1"/>
    </source>
</evidence>
<dbReference type="Gene3D" id="3.40.50.12230">
    <property type="match status" value="1"/>
</dbReference>
<evidence type="ECO:0000256" key="1">
    <source>
        <dbReference type="ARBA" id="ARBA00012261"/>
    </source>
</evidence>
<reference evidence="3 4" key="1">
    <citation type="journal article" date="2015" name="Genome Announc.">
        <title>Draft Genome Sequence and Gene Annotation of the Entomopathogenic Fungus Verticillium hemipterigenum.</title>
        <authorList>
            <person name="Horn F."/>
            <person name="Habel A."/>
            <person name="Scharf D.H."/>
            <person name="Dworschak J."/>
            <person name="Brakhage A.A."/>
            <person name="Guthke R."/>
            <person name="Hertweck C."/>
            <person name="Linde J."/>
        </authorList>
    </citation>
    <scope>NUCLEOTIDE SEQUENCE [LARGE SCALE GENOMIC DNA]</scope>
</reference>
<dbReference type="AlphaFoldDB" id="A0A0A1TS72"/>
<dbReference type="PANTHER" id="PTHR11138">
    <property type="entry name" value="METHIONYL-TRNA FORMYLTRANSFERASE"/>
    <property type="match status" value="1"/>
</dbReference>
<evidence type="ECO:0000259" key="2">
    <source>
        <dbReference type="Pfam" id="PF00551"/>
    </source>
</evidence>